<keyword evidence="3" id="KW-1185">Reference proteome</keyword>
<dbReference type="Proteomes" id="UP000829196">
    <property type="component" value="Unassembled WGS sequence"/>
</dbReference>
<keyword evidence="1" id="KW-0472">Membrane</keyword>
<evidence type="ECO:0000256" key="1">
    <source>
        <dbReference type="SAM" id="Phobius"/>
    </source>
</evidence>
<name>A0A8T3C9P1_DENNO</name>
<reference evidence="2" key="1">
    <citation type="journal article" date="2022" name="Front. Genet.">
        <title>Chromosome-Scale Assembly of the Dendrobium nobile Genome Provides Insights Into the Molecular Mechanism of the Biosynthesis of the Medicinal Active Ingredient of Dendrobium.</title>
        <authorList>
            <person name="Xu Q."/>
            <person name="Niu S.-C."/>
            <person name="Li K.-L."/>
            <person name="Zheng P.-J."/>
            <person name="Zhang X.-J."/>
            <person name="Jia Y."/>
            <person name="Liu Y."/>
            <person name="Niu Y.-X."/>
            <person name="Yu L.-H."/>
            <person name="Chen D.-F."/>
            <person name="Zhang G.-Q."/>
        </authorList>
    </citation>
    <scope>NUCLEOTIDE SEQUENCE</scope>
    <source>
        <tissue evidence="2">Leaf</tissue>
    </source>
</reference>
<gene>
    <name evidence="2" type="ORF">KFK09_000867</name>
</gene>
<sequence length="72" mass="8422">MATENKPAFKNNNNRGKKRRFLPRGVMLSLQFLFFDRIRIFLFQSFFEFAQECRVSSSLVTATGSDKPQMKP</sequence>
<dbReference type="EMBL" id="JAGYWB010000001">
    <property type="protein sequence ID" value="KAI0531314.1"/>
    <property type="molecule type" value="Genomic_DNA"/>
</dbReference>
<accession>A0A8T3C9P1</accession>
<dbReference type="AlphaFoldDB" id="A0A8T3C9P1"/>
<keyword evidence="1" id="KW-1133">Transmembrane helix</keyword>
<protein>
    <submittedName>
        <fullName evidence="2">Uncharacterized protein</fullName>
    </submittedName>
</protein>
<evidence type="ECO:0000313" key="3">
    <source>
        <dbReference type="Proteomes" id="UP000829196"/>
    </source>
</evidence>
<keyword evidence="1" id="KW-0812">Transmembrane</keyword>
<organism evidence="2 3">
    <name type="scientific">Dendrobium nobile</name>
    <name type="common">Orchid</name>
    <dbReference type="NCBI Taxonomy" id="94219"/>
    <lineage>
        <taxon>Eukaryota</taxon>
        <taxon>Viridiplantae</taxon>
        <taxon>Streptophyta</taxon>
        <taxon>Embryophyta</taxon>
        <taxon>Tracheophyta</taxon>
        <taxon>Spermatophyta</taxon>
        <taxon>Magnoliopsida</taxon>
        <taxon>Liliopsida</taxon>
        <taxon>Asparagales</taxon>
        <taxon>Orchidaceae</taxon>
        <taxon>Epidendroideae</taxon>
        <taxon>Malaxideae</taxon>
        <taxon>Dendrobiinae</taxon>
        <taxon>Dendrobium</taxon>
    </lineage>
</organism>
<evidence type="ECO:0000313" key="2">
    <source>
        <dbReference type="EMBL" id="KAI0531314.1"/>
    </source>
</evidence>
<comment type="caution">
    <text evidence="2">The sequence shown here is derived from an EMBL/GenBank/DDBJ whole genome shotgun (WGS) entry which is preliminary data.</text>
</comment>
<feature type="transmembrane region" description="Helical" evidence="1">
    <location>
        <begin position="21"/>
        <end position="42"/>
    </location>
</feature>
<proteinExistence type="predicted"/>